<feature type="compositionally biased region" description="Pro residues" evidence="1">
    <location>
        <begin position="346"/>
        <end position="361"/>
    </location>
</feature>
<feature type="compositionally biased region" description="Polar residues" evidence="1">
    <location>
        <begin position="23"/>
        <end position="48"/>
    </location>
</feature>
<dbReference type="InterPro" id="IPR000261">
    <property type="entry name" value="EH_dom"/>
</dbReference>
<organism evidence="3 4">
    <name type="scientific">Somion occarium</name>
    <dbReference type="NCBI Taxonomy" id="3059160"/>
    <lineage>
        <taxon>Eukaryota</taxon>
        <taxon>Fungi</taxon>
        <taxon>Dikarya</taxon>
        <taxon>Basidiomycota</taxon>
        <taxon>Agaricomycotina</taxon>
        <taxon>Agaricomycetes</taxon>
        <taxon>Polyporales</taxon>
        <taxon>Cerrenaceae</taxon>
        <taxon>Somion</taxon>
    </lineage>
</organism>
<dbReference type="InterPro" id="IPR011992">
    <property type="entry name" value="EF-hand-dom_pair"/>
</dbReference>
<feature type="region of interest" description="Disordered" evidence="1">
    <location>
        <begin position="306"/>
        <end position="416"/>
    </location>
</feature>
<feature type="region of interest" description="Disordered" evidence="1">
    <location>
        <begin position="438"/>
        <end position="458"/>
    </location>
</feature>
<dbReference type="EMBL" id="OZ037946">
    <property type="protein sequence ID" value="CAL1705537.1"/>
    <property type="molecule type" value="Genomic_DNA"/>
</dbReference>
<dbReference type="Gene3D" id="1.10.238.10">
    <property type="entry name" value="EF-hand"/>
    <property type="match status" value="1"/>
</dbReference>
<feature type="compositionally biased region" description="Polar residues" evidence="1">
    <location>
        <begin position="233"/>
        <end position="248"/>
    </location>
</feature>
<evidence type="ECO:0000313" key="4">
    <source>
        <dbReference type="Proteomes" id="UP001497453"/>
    </source>
</evidence>
<feature type="region of interest" description="Disordered" evidence="1">
    <location>
        <begin position="470"/>
        <end position="489"/>
    </location>
</feature>
<feature type="region of interest" description="Disordered" evidence="1">
    <location>
        <begin position="91"/>
        <end position="277"/>
    </location>
</feature>
<sequence>MASTEVAVDIQSRIHAFEALSSCTSPKTAVKSSPNLLDAPNSPTSTSFRPIVPSPTNSSFKKPVSRSPSPSPPILGRKTSLLDLKDWVLDVGPVSQGSPPKSLSKPSSGEPQGARPPTRHVSDSSWRLHSSSTPLINLDTTTLSKSTAPPLPPRKASYSSLRSISVSNSSTSSLAKSPNALPLPLPSQPSRRKSDSLTVDHPYAPLLGTATPRAGHVPASSISSFHSVSLSSDGGTDCTTPGSISNFVATYPIDRDEGRLAGDGENGHERDDISLDDSYENVSASAISPCTSSVSHDWGEYMKRRAEPPKLPQRPKPPLKVNSSPTTTIRSDPTSPRISPPLLVKHPPPPPPPRSRGPPPSNRSSLASTIASDRSSILSTATSRTSISSVRPMLSTKPSPIAIPLQRQISRPTPVPPAARRRYEAVFCANVISCRRAEASERAKSPPPGRKSRQAAGWRGLSVDLITNPEENQSSEEAGPEVLDQEVGSDDRLDGRMIAMIWSASKLDRSKLKEIWHECDPNNVGSLDRDAFVQGMWRIDEELRKARAKPSLSARYRQPTSHSMSLLL</sequence>
<feature type="compositionally biased region" description="Low complexity" evidence="1">
    <location>
        <begin position="157"/>
        <end position="180"/>
    </location>
</feature>
<keyword evidence="4" id="KW-1185">Reference proteome</keyword>
<dbReference type="Proteomes" id="UP001497453">
    <property type="component" value="Chromosome 3"/>
</dbReference>
<accession>A0ABP1DFX8</accession>
<name>A0ABP1DFX8_9APHY</name>
<feature type="compositionally biased region" description="Polar residues" evidence="1">
    <location>
        <begin position="321"/>
        <end position="337"/>
    </location>
</feature>
<feature type="compositionally biased region" description="Low complexity" evidence="1">
    <location>
        <begin position="58"/>
        <end position="68"/>
    </location>
</feature>
<feature type="compositionally biased region" description="Low complexity" evidence="1">
    <location>
        <begin position="95"/>
        <end position="111"/>
    </location>
</feature>
<feature type="compositionally biased region" description="Basic and acidic residues" evidence="1">
    <location>
        <begin position="253"/>
        <end position="273"/>
    </location>
</feature>
<dbReference type="SUPFAM" id="SSF47473">
    <property type="entry name" value="EF-hand"/>
    <property type="match status" value="1"/>
</dbReference>
<feature type="compositionally biased region" description="Pro residues" evidence="1">
    <location>
        <begin position="309"/>
        <end position="318"/>
    </location>
</feature>
<feature type="region of interest" description="Disordered" evidence="1">
    <location>
        <begin position="23"/>
        <end position="77"/>
    </location>
</feature>
<feature type="compositionally biased region" description="Low complexity" evidence="1">
    <location>
        <begin position="220"/>
        <end position="232"/>
    </location>
</feature>
<feature type="domain" description="EH" evidence="2">
    <location>
        <begin position="489"/>
        <end position="538"/>
    </location>
</feature>
<proteinExistence type="predicted"/>
<evidence type="ECO:0000313" key="3">
    <source>
        <dbReference type="EMBL" id="CAL1705537.1"/>
    </source>
</evidence>
<feature type="compositionally biased region" description="Polar residues" evidence="1">
    <location>
        <begin position="123"/>
        <end position="147"/>
    </location>
</feature>
<protein>
    <recommendedName>
        <fullName evidence="2">EH domain-containing protein</fullName>
    </recommendedName>
</protein>
<evidence type="ECO:0000259" key="2">
    <source>
        <dbReference type="Pfam" id="PF12763"/>
    </source>
</evidence>
<dbReference type="Pfam" id="PF12763">
    <property type="entry name" value="EH"/>
    <property type="match status" value="1"/>
</dbReference>
<feature type="compositionally biased region" description="Polar residues" evidence="1">
    <location>
        <begin position="367"/>
        <end position="389"/>
    </location>
</feature>
<gene>
    <name evidence="3" type="ORF">GFSPODELE1_LOCUS5470</name>
</gene>
<reference evidence="4" key="1">
    <citation type="submission" date="2024-04" db="EMBL/GenBank/DDBJ databases">
        <authorList>
            <person name="Shaw F."/>
            <person name="Minotto A."/>
        </authorList>
    </citation>
    <scope>NUCLEOTIDE SEQUENCE [LARGE SCALE GENOMIC DNA]</scope>
</reference>
<evidence type="ECO:0000256" key="1">
    <source>
        <dbReference type="SAM" id="MobiDB-lite"/>
    </source>
</evidence>